<comment type="caution">
    <text evidence="1">The sequence shown here is derived from an EMBL/GenBank/DDBJ whole genome shotgun (WGS) entry which is preliminary data.</text>
</comment>
<dbReference type="Proteomes" id="UP001470230">
    <property type="component" value="Unassembled WGS sequence"/>
</dbReference>
<evidence type="ECO:0000313" key="1">
    <source>
        <dbReference type="EMBL" id="KAK8871769.1"/>
    </source>
</evidence>
<dbReference type="EMBL" id="JAPFFF010000013">
    <property type="protein sequence ID" value="KAK8871769.1"/>
    <property type="molecule type" value="Genomic_DNA"/>
</dbReference>
<gene>
    <name evidence="1" type="ORF">M9Y10_007510</name>
</gene>
<organism evidence="1 2">
    <name type="scientific">Tritrichomonas musculus</name>
    <dbReference type="NCBI Taxonomy" id="1915356"/>
    <lineage>
        <taxon>Eukaryota</taxon>
        <taxon>Metamonada</taxon>
        <taxon>Parabasalia</taxon>
        <taxon>Tritrichomonadida</taxon>
        <taxon>Tritrichomonadidae</taxon>
        <taxon>Tritrichomonas</taxon>
    </lineage>
</organism>
<protein>
    <submittedName>
        <fullName evidence="1">Uncharacterized protein</fullName>
    </submittedName>
</protein>
<sequence length="156" mass="18370">MQVNIEIDDNLLSFAYISHNFDLIHSYEKLKCSSDNLITTQIFSNRKDLLEYYLENYSDHIVENNENISKKLGKKFTPEENIYYQLTYNNLESALYSFNYTIIEKSFPKIVYIVKNVELTKNKFIGTSPFIPPTCLLIASEFDLELFKFLYSQITP</sequence>
<name>A0ABR2J2H4_9EUKA</name>
<proteinExistence type="predicted"/>
<evidence type="ECO:0000313" key="2">
    <source>
        <dbReference type="Proteomes" id="UP001470230"/>
    </source>
</evidence>
<accession>A0ABR2J2H4</accession>
<reference evidence="1 2" key="1">
    <citation type="submission" date="2024-04" db="EMBL/GenBank/DDBJ databases">
        <title>Tritrichomonas musculus Genome.</title>
        <authorList>
            <person name="Alves-Ferreira E."/>
            <person name="Grigg M."/>
            <person name="Lorenzi H."/>
            <person name="Galac M."/>
        </authorList>
    </citation>
    <scope>NUCLEOTIDE SEQUENCE [LARGE SCALE GENOMIC DNA]</scope>
    <source>
        <strain evidence="1 2">EAF2021</strain>
    </source>
</reference>
<keyword evidence="2" id="KW-1185">Reference proteome</keyword>